<dbReference type="InterPro" id="IPR036866">
    <property type="entry name" value="RibonucZ/Hydroxyglut_hydro"/>
</dbReference>
<dbReference type="PANTHER" id="PTHR43546">
    <property type="entry name" value="UPF0173 METAL-DEPENDENT HYDROLASE MJ1163-RELATED"/>
    <property type="match status" value="1"/>
</dbReference>
<dbReference type="GO" id="GO:0016787">
    <property type="term" value="F:hydrolase activity"/>
    <property type="evidence" value="ECO:0007669"/>
    <property type="project" value="UniProtKB-KW"/>
</dbReference>
<reference evidence="1" key="2">
    <citation type="journal article" date="2014" name="FEMS Microbiol. Ecol.">
        <title>Novel integrons and gene cassettes from a Cascadian submarine gas-hydrate-bearing core.</title>
        <authorList>
            <person name="Elsaied H."/>
            <person name="Stokes H.W."/>
            <person name="Yoshioka H."/>
            <person name="Mitani Y."/>
            <person name="Maruyama A."/>
        </authorList>
    </citation>
    <scope>NUCLEOTIDE SEQUENCE</scope>
</reference>
<protein>
    <submittedName>
        <fullName evidence="1">Hydrolase</fullName>
    </submittedName>
</protein>
<dbReference type="Pfam" id="PF13483">
    <property type="entry name" value="Lactamase_B_3"/>
    <property type="match status" value="1"/>
</dbReference>
<organism evidence="1">
    <name type="scientific">uncultured microorganism</name>
    <dbReference type="NCBI Taxonomy" id="358574"/>
    <lineage>
        <taxon>unclassified sequences</taxon>
        <taxon>environmental samples</taxon>
    </lineage>
</organism>
<reference evidence="1" key="1">
    <citation type="submission" date="2012-09" db="EMBL/GenBank/DDBJ databases">
        <authorList>
            <person name="Elsaied H.E."/>
            <person name="Maruyama A."/>
        </authorList>
    </citation>
    <scope>NUCLEOTIDE SEQUENCE</scope>
</reference>
<dbReference type="SUPFAM" id="SSF56281">
    <property type="entry name" value="Metallo-hydrolase/oxidoreductase"/>
    <property type="match status" value="1"/>
</dbReference>
<evidence type="ECO:0000313" key="1">
    <source>
        <dbReference type="EMBL" id="BAM62573.1"/>
    </source>
</evidence>
<keyword evidence="1" id="KW-0378">Hydrolase</keyword>
<dbReference type="AlphaFoldDB" id="K0J3R5"/>
<dbReference type="EMBL" id="AB750521">
    <property type="protein sequence ID" value="BAM62573.1"/>
    <property type="molecule type" value="Genomic_DNA"/>
</dbReference>
<name>K0J3R5_9ZZZZ</name>
<sequence length="311" mass="34927">MSRLIAFLLVMSTIPVACGPINVPIPANMPSQTPTVILPPTSSPIMTPTVVSLSTSSPTVTPTGNEVDQTDPSVHIWSLGGNGWALRIREKMLVFDYVGGADPTPPASGEARNLQRGYIDPDELRSFEVYVFVTHSHQDHFDPVILEWQDQIDQITYFFGWQAGSNLEYHYMIGPRAHTQSGGVEVYTINSHHDDVPEVAYLVKVDGITIYHNGDYRSSYLEDFEYLQTITDHIDIAFVIGWPYVSHQHFQQAKLLAEMFNPMYMFAICREGDEDKSRQFAELLAEHGAETVVLYAEHRGDNFICSRSAVE</sequence>
<dbReference type="InterPro" id="IPR050114">
    <property type="entry name" value="UPF0173_UPF0282_UlaG_hydrolase"/>
</dbReference>
<proteinExistence type="predicted"/>
<dbReference type="Gene3D" id="3.60.15.10">
    <property type="entry name" value="Ribonuclease Z/Hydroxyacylglutathione hydrolase-like"/>
    <property type="match status" value="1"/>
</dbReference>
<accession>K0J3R5</accession>